<gene>
    <name evidence="3" type="ORF">CPA40_04420</name>
</gene>
<feature type="region of interest" description="Disordered" evidence="1">
    <location>
        <begin position="66"/>
        <end position="91"/>
    </location>
</feature>
<protein>
    <submittedName>
        <fullName evidence="3">ABC transporter permease</fullName>
    </submittedName>
</protein>
<reference evidence="3 4" key="2">
    <citation type="submission" date="2018-03" db="EMBL/GenBank/DDBJ databases">
        <title>The comparative genomics of Bifidobacterium callitrichos reflects dietary carbohydrate utilization within the common marmoset gut.</title>
        <authorList>
            <person name="Rani A."/>
        </authorList>
    </citation>
    <scope>NUCLEOTIDE SEQUENCE [LARGE SCALE GENOMIC DNA]</scope>
    <source>
        <strain evidence="3 4">UMA51805</strain>
    </source>
</reference>
<feature type="compositionally biased region" description="Basic and acidic residues" evidence="1">
    <location>
        <begin position="380"/>
        <end position="397"/>
    </location>
</feature>
<evidence type="ECO:0000256" key="2">
    <source>
        <dbReference type="SAM" id="Phobius"/>
    </source>
</evidence>
<comment type="caution">
    <text evidence="3">The sequence shown here is derived from an EMBL/GenBank/DDBJ whole genome shotgun (WGS) entry which is preliminary data.</text>
</comment>
<dbReference type="PANTHER" id="PTHR35902:SF6">
    <property type="entry name" value="CONSERVED WITHIN P. AEROPHILUM"/>
    <property type="match status" value="1"/>
</dbReference>
<dbReference type="Proteomes" id="UP000240228">
    <property type="component" value="Unassembled WGS sequence"/>
</dbReference>
<feature type="compositionally biased region" description="Polar residues" evidence="1">
    <location>
        <begin position="428"/>
        <end position="437"/>
    </location>
</feature>
<dbReference type="AlphaFoldDB" id="A0A2T3GB25"/>
<keyword evidence="2" id="KW-0472">Membrane</keyword>
<sequence>MTTRGTKGPDSGAAVPMASASRSGARMPRTLIALLMTLAMALMLAASPLAPAVRIAHAEGTNVAAGQTASGSSGAASGASGASGGESTTPIAGPVPNVIITNFTYGEGSVAVGSDFTLSFTFQNKGKVAVSNMVVTVDGGENFAIAGGTNTFYFDALYAGRSATQSVPMQALPAAKSGAQGVTVSFRYEYVDSGSRSSSSSDIRISVPVSQPDRFQLDAPVPPEDATVGNETTITMNYVNKGKGDIANVEASIEGDGFDTTAKTQYIGNVASGANGSIGFAFTPTQSGELQAKLHIAYEDSDGKAQSKDFPVTVNVADAAPMPDDTAMAVDEQSQQGMPAWAWAAIAVAVIVVVVLIVVLVRRRRKKKAKKNEIDEEWDEWNKPDGDGKTGPSDHADGVPGSSATTAPTVPVPAPSAADPEATRLIATPQTPTSAAEGQSADQAQARRARRGRA</sequence>
<dbReference type="InterPro" id="IPR013783">
    <property type="entry name" value="Ig-like_fold"/>
</dbReference>
<accession>A0A2T3GB25</accession>
<proteinExistence type="predicted"/>
<dbReference type="EMBL" id="NWTX01000005">
    <property type="protein sequence ID" value="PST46678.1"/>
    <property type="molecule type" value="Genomic_DNA"/>
</dbReference>
<name>A0A2T3GB25_9BIFI</name>
<reference evidence="4" key="1">
    <citation type="submission" date="2017-09" db="EMBL/GenBank/DDBJ databases">
        <authorList>
            <person name="Sela D.A."/>
            <person name="Albert K."/>
        </authorList>
    </citation>
    <scope>NUCLEOTIDE SEQUENCE [LARGE SCALE GENOMIC DNA]</scope>
    <source>
        <strain evidence="4">UMA51805</strain>
    </source>
</reference>
<feature type="transmembrane region" description="Helical" evidence="2">
    <location>
        <begin position="340"/>
        <end position="361"/>
    </location>
</feature>
<feature type="region of interest" description="Disordered" evidence="1">
    <location>
        <begin position="1"/>
        <end position="21"/>
    </location>
</feature>
<feature type="compositionally biased region" description="Low complexity" evidence="1">
    <location>
        <begin position="66"/>
        <end position="89"/>
    </location>
</feature>
<evidence type="ECO:0000256" key="1">
    <source>
        <dbReference type="SAM" id="MobiDB-lite"/>
    </source>
</evidence>
<feature type="region of interest" description="Disordered" evidence="1">
    <location>
        <begin position="368"/>
        <end position="454"/>
    </location>
</feature>
<keyword evidence="4" id="KW-1185">Reference proteome</keyword>
<evidence type="ECO:0000313" key="4">
    <source>
        <dbReference type="Proteomes" id="UP000240228"/>
    </source>
</evidence>
<evidence type="ECO:0000313" key="3">
    <source>
        <dbReference type="EMBL" id="PST46678.1"/>
    </source>
</evidence>
<dbReference type="GO" id="GO:0005975">
    <property type="term" value="P:carbohydrate metabolic process"/>
    <property type="evidence" value="ECO:0007669"/>
    <property type="project" value="UniProtKB-ARBA"/>
</dbReference>
<keyword evidence="2" id="KW-1133">Transmembrane helix</keyword>
<dbReference type="PANTHER" id="PTHR35902">
    <property type="entry name" value="S-LAYER DOMAIN-LIKE PROTEIN-RELATED"/>
    <property type="match status" value="1"/>
</dbReference>
<dbReference type="Gene3D" id="2.60.40.10">
    <property type="entry name" value="Immunoglobulins"/>
    <property type="match status" value="1"/>
</dbReference>
<keyword evidence="2" id="KW-0812">Transmembrane</keyword>
<organism evidence="3 4">
    <name type="scientific">Bifidobacterium callitrichos</name>
    <dbReference type="NCBI Taxonomy" id="762209"/>
    <lineage>
        <taxon>Bacteria</taxon>
        <taxon>Bacillati</taxon>
        <taxon>Actinomycetota</taxon>
        <taxon>Actinomycetes</taxon>
        <taxon>Bifidobacteriales</taxon>
        <taxon>Bifidobacteriaceae</taxon>
        <taxon>Bifidobacterium</taxon>
    </lineage>
</organism>